<gene>
    <name evidence="1" type="primary">EHD3</name>
    <name evidence="1" type="ORF">FBU59_000947</name>
</gene>
<name>A0ACC1JFC0_9FUNG</name>
<comment type="caution">
    <text evidence="1">The sequence shown here is derived from an EMBL/GenBank/DDBJ whole genome shotgun (WGS) entry which is preliminary data.</text>
</comment>
<accession>A0ACC1JFC0</accession>
<keyword evidence="2" id="KW-1185">Reference proteome</keyword>
<protein>
    <submittedName>
        <fullName evidence="1">3-hydroxyisobutyryl-CoA hydrolase</fullName>
        <ecNumber evidence="1">3.1.2.4</ecNumber>
    </submittedName>
</protein>
<proteinExistence type="predicted"/>
<dbReference type="EC" id="3.1.2.4" evidence="1"/>
<reference evidence="1" key="1">
    <citation type="submission" date="2022-07" db="EMBL/GenBank/DDBJ databases">
        <title>Phylogenomic reconstructions and comparative analyses of Kickxellomycotina fungi.</title>
        <authorList>
            <person name="Reynolds N.K."/>
            <person name="Stajich J.E."/>
            <person name="Barry K."/>
            <person name="Grigoriev I.V."/>
            <person name="Crous P."/>
            <person name="Smith M.E."/>
        </authorList>
    </citation>
    <scope>NUCLEOTIDE SEQUENCE</scope>
    <source>
        <strain evidence="1">NRRL 5244</strain>
    </source>
</reference>
<organism evidence="1 2">
    <name type="scientific">Linderina macrospora</name>
    <dbReference type="NCBI Taxonomy" id="4868"/>
    <lineage>
        <taxon>Eukaryota</taxon>
        <taxon>Fungi</taxon>
        <taxon>Fungi incertae sedis</taxon>
        <taxon>Zoopagomycota</taxon>
        <taxon>Kickxellomycotina</taxon>
        <taxon>Kickxellomycetes</taxon>
        <taxon>Kickxellales</taxon>
        <taxon>Kickxellaceae</taxon>
        <taxon>Linderina</taxon>
    </lineage>
</organism>
<dbReference type="EMBL" id="JANBPW010000337">
    <property type="protein sequence ID" value="KAJ1949882.1"/>
    <property type="molecule type" value="Genomic_DNA"/>
</dbReference>
<keyword evidence="1" id="KW-0378">Hydrolase</keyword>
<dbReference type="Proteomes" id="UP001150603">
    <property type="component" value="Unassembled WGS sequence"/>
</dbReference>
<evidence type="ECO:0000313" key="1">
    <source>
        <dbReference type="EMBL" id="KAJ1949882.1"/>
    </source>
</evidence>
<sequence length="815" mass="90438">MAHAISTIFYAVTFICAHKYDTHHLYLGSSILQSIAFPIGYLAINTMVLTYPREQQKARSVAIFLLSFKLFLTLGDVMFKSEDTTNRRDWNSAIVQVVSLCVGAPLTLALCPVEKIVRDSGVYVQAVTPDWRTETGKVLEVSRSVWLWLLVPFMFSFPFIFATAGVEKVTKLSAVVADLGSLAALALGSVLDVGSVTRRRRGIYGFIIYSLLMAVALSLLIVLSAKHVDVGDMAGMSYLVRQHVVNKYQEEHYQGMYYASIFFAGMGTSCTLLFALWIIGTLTNHYDATVRFMGMLFAVEAVGGLVGGRSISGKNTHTPLYVGCGILALSLGCVWMVVNKIPDTNNWSLTHIDEMAMMELSLVAAARRLGNLQRTLSTQATSTGDKEVLTSSNLTGRTLVLNRPKALNSLTHGMVTSIRRHLAEWQRSDLCDVVVLRSNTPKAFCAGGDVVKVSETFKNEGVAQALSFFQDEYQVNHMIASYPKPVVAVMSGYTMGGGVGLSAHAAFRVATETTVFAMPETKIGFFPDVGATFFLPRLDGQTGTFLGLTGHWLRGRDVLYAGIATHYVPSERIPLLEQRLQELGTQDHDAVNDAIEEFADQPNGFDYSLRDVRGAIDRCFKHNTVEAIVEALEQEGTEWSKTTLKQLQNMSPSSLKLTLEQLRNGRHLDIRSAFDLELQLAHHRLHSHDMHEGISALLVRKTDAQWDPKTLEEVDMRKMHAEYFETGVSYKVPFGSPAQFKEYPHQFGLPSEADVRAVVRGEDPQAGSLGMTREQVIQFFEIQRQNKIGVKEKVAWVLDCKTKVLPDSFALEWVQ</sequence>
<evidence type="ECO:0000313" key="2">
    <source>
        <dbReference type="Proteomes" id="UP001150603"/>
    </source>
</evidence>